<dbReference type="Pfam" id="PF02836">
    <property type="entry name" value="Glyco_hydro_2_C"/>
    <property type="match status" value="1"/>
</dbReference>
<feature type="transmembrane region" description="Helical" evidence="1">
    <location>
        <begin position="21"/>
        <end position="43"/>
    </location>
</feature>
<dbReference type="InterPro" id="IPR051913">
    <property type="entry name" value="GH2_Domain-Containing"/>
</dbReference>
<dbReference type="Gene3D" id="3.20.20.80">
    <property type="entry name" value="Glycosidases"/>
    <property type="match status" value="1"/>
</dbReference>
<keyword evidence="1" id="KW-0472">Membrane</keyword>
<feature type="domain" description="Glycoside hydrolase family 2 catalytic" evidence="2">
    <location>
        <begin position="106"/>
        <end position="205"/>
    </location>
</feature>
<keyword evidence="1" id="KW-0812">Transmembrane</keyword>
<reference evidence="3 4" key="1">
    <citation type="submission" date="2019-04" db="EMBL/GenBank/DDBJ databases">
        <title>Draft genome sequence of Robertkochia marina CC-AMO-30D.</title>
        <authorList>
            <person name="Hameed A."/>
            <person name="Lin S.-Y."/>
            <person name="Shahina M."/>
            <person name="Lai W.-A."/>
            <person name="Young C.-C."/>
        </authorList>
    </citation>
    <scope>NUCLEOTIDE SEQUENCE [LARGE SCALE GENOMIC DNA]</scope>
    <source>
        <strain evidence="3 4">CC-AMO-30D</strain>
    </source>
</reference>
<dbReference type="Proteomes" id="UP000305939">
    <property type="component" value="Unassembled WGS sequence"/>
</dbReference>
<dbReference type="InterPro" id="IPR017853">
    <property type="entry name" value="GH"/>
</dbReference>
<keyword evidence="1" id="KW-1133">Transmembrane helix</keyword>
<proteinExistence type="predicted"/>
<dbReference type="EMBL" id="SSMC01000001">
    <property type="protein sequence ID" value="THD69968.1"/>
    <property type="molecule type" value="Genomic_DNA"/>
</dbReference>
<dbReference type="SUPFAM" id="SSF51445">
    <property type="entry name" value="(Trans)glycosidases"/>
    <property type="match status" value="1"/>
</dbReference>
<accession>A0A4V3UYK2</accession>
<organism evidence="3 4">
    <name type="scientific">Robertkochia marina</name>
    <dbReference type="NCBI Taxonomy" id="1227945"/>
    <lineage>
        <taxon>Bacteria</taxon>
        <taxon>Pseudomonadati</taxon>
        <taxon>Bacteroidota</taxon>
        <taxon>Flavobacteriia</taxon>
        <taxon>Flavobacteriales</taxon>
        <taxon>Flavobacteriaceae</taxon>
        <taxon>Robertkochia</taxon>
    </lineage>
</organism>
<dbReference type="GO" id="GO:0004553">
    <property type="term" value="F:hydrolase activity, hydrolyzing O-glycosyl compounds"/>
    <property type="evidence" value="ECO:0007669"/>
    <property type="project" value="InterPro"/>
</dbReference>
<comment type="caution">
    <text evidence="3">The sequence shown here is derived from an EMBL/GenBank/DDBJ whole genome shotgun (WGS) entry which is preliminary data.</text>
</comment>
<evidence type="ECO:0000313" key="3">
    <source>
        <dbReference type="EMBL" id="THD69968.1"/>
    </source>
</evidence>
<keyword evidence="4" id="KW-1185">Reference proteome</keyword>
<protein>
    <recommendedName>
        <fullName evidence="2">Glycoside hydrolase family 2 catalytic domain-containing protein</fullName>
    </recommendedName>
</protein>
<dbReference type="InterPro" id="IPR006103">
    <property type="entry name" value="Glyco_hydro_2_cat"/>
</dbReference>
<dbReference type="PANTHER" id="PTHR42732">
    <property type="entry name" value="BETA-GALACTOSIDASE"/>
    <property type="match status" value="1"/>
</dbReference>
<dbReference type="PANTHER" id="PTHR42732:SF1">
    <property type="entry name" value="BETA-MANNOSIDASE"/>
    <property type="match status" value="1"/>
</dbReference>
<gene>
    <name evidence="3" type="ORF">E7Z59_06475</name>
</gene>
<evidence type="ECO:0000256" key="1">
    <source>
        <dbReference type="SAM" id="Phobius"/>
    </source>
</evidence>
<evidence type="ECO:0000313" key="4">
    <source>
        <dbReference type="Proteomes" id="UP000305939"/>
    </source>
</evidence>
<dbReference type="GO" id="GO:0005975">
    <property type="term" value="P:carbohydrate metabolic process"/>
    <property type="evidence" value="ECO:0007669"/>
    <property type="project" value="InterPro"/>
</dbReference>
<dbReference type="AlphaFoldDB" id="A0A4V3UYK2"/>
<name>A0A4V3UYK2_9FLAO</name>
<sequence length="466" mass="54314">MYRKNFIFYTFRILVINKLNAMRVVLSVIVAIILLCLTFLLFIRKEHTYNASAKVHVAQTKDGFRLIRNGEPFEIRGASGEEAYLDKLHEMGGNTIRFYDTINFNKKLDSAQKYGIAVIADIPIPAYRKEYNPYESAFKRARYQSLVKDFVSKYKDHPALLMWVLGNEINFPVSSNGDGFTTYYKSLIEMVKEIDPDHPVTTAIPQSGRHLILKLWYTTKLDLIAINTFGGIKEIEKDFRQINFLWNGPYLITEWNDEGPWTEIMTKWGAPIEPTSSKKAERLAAVYDQHIRPLHGRNLGSLIFYWGTKHERTHTWFSLFEESGEITPSVYAMQSIFKQQEESNYDGPEMYYMMLNRYGAEESMILTQGQINTADVFFNASNCDSISIQWEILPEVWNNQKRLKRKEIKPSSLNHLILENKDNMIRFKTPEEEGPYRIFCVIRDNKGNVARTNFPFYVINQMNAQK</sequence>
<dbReference type="OrthoDB" id="9774262at2"/>
<evidence type="ECO:0000259" key="2">
    <source>
        <dbReference type="Pfam" id="PF02836"/>
    </source>
</evidence>